<dbReference type="InterPro" id="IPR027417">
    <property type="entry name" value="P-loop_NTPase"/>
</dbReference>
<protein>
    <submittedName>
        <fullName evidence="1">Nucleoside/nucleotide kinase family protein</fullName>
    </submittedName>
</protein>
<keyword evidence="2" id="KW-1185">Reference proteome</keyword>
<reference evidence="1" key="1">
    <citation type="journal article" date="2014" name="Int. J. Syst. Evol. Microbiol.">
        <title>Complete genome sequence of Corynebacterium casei LMG S-19264T (=DSM 44701T), isolated from a smear-ripened cheese.</title>
        <authorList>
            <consortium name="US DOE Joint Genome Institute (JGI-PGF)"/>
            <person name="Walter F."/>
            <person name="Albersmeier A."/>
            <person name="Kalinowski J."/>
            <person name="Ruckert C."/>
        </authorList>
    </citation>
    <scope>NUCLEOTIDE SEQUENCE</scope>
    <source>
        <strain evidence="1">CGMCC 4.7306</strain>
    </source>
</reference>
<dbReference type="PANTHER" id="PTHR10285">
    <property type="entry name" value="URIDINE KINASE"/>
    <property type="match status" value="1"/>
</dbReference>
<dbReference type="Proteomes" id="UP000613840">
    <property type="component" value="Unassembled WGS sequence"/>
</dbReference>
<gene>
    <name evidence="1" type="ORF">GCM10011575_17610</name>
</gene>
<keyword evidence="1" id="KW-0418">Kinase</keyword>
<comment type="caution">
    <text evidence="1">The sequence shown here is derived from an EMBL/GenBank/DDBJ whole genome shotgun (WGS) entry which is preliminary data.</text>
</comment>
<dbReference type="Gene3D" id="3.40.50.300">
    <property type="entry name" value="P-loop containing nucleotide triphosphate hydrolases"/>
    <property type="match status" value="3"/>
</dbReference>
<dbReference type="EMBL" id="BMMZ01000003">
    <property type="protein sequence ID" value="GGL59514.1"/>
    <property type="molecule type" value="Genomic_DNA"/>
</dbReference>
<dbReference type="RefSeq" id="WP_229669869.1">
    <property type="nucleotide sequence ID" value="NZ_BMMZ01000003.1"/>
</dbReference>
<keyword evidence="1" id="KW-0808">Transferase</keyword>
<dbReference type="AlphaFoldDB" id="A0A917S6L1"/>
<organism evidence="1 2">
    <name type="scientific">Microlunatus endophyticus</name>
    <dbReference type="NCBI Taxonomy" id="1716077"/>
    <lineage>
        <taxon>Bacteria</taxon>
        <taxon>Bacillati</taxon>
        <taxon>Actinomycetota</taxon>
        <taxon>Actinomycetes</taxon>
        <taxon>Propionibacteriales</taxon>
        <taxon>Propionibacteriaceae</taxon>
        <taxon>Microlunatus</taxon>
    </lineage>
</organism>
<sequence>MSVGTERVEWPGAGSDVLLERATRLLEAGGRRHLLGIAGAPASGKSTLAAELVAELGGSHPGRVALLGMDAFHLAQVILDRRGQAEIKGAPVTFDAVGYLRLLERITGTDETVYAPVFDRGIEDSIAHAVEITPQTSLIITEGNYLLLDDEPWRQVRRALDEAWFIELDEAVRQQRLLQRHLSFGHEPGEARERTYGSDQRNAELINAKLLTPDVWIKHVS</sequence>
<dbReference type="GO" id="GO:0016301">
    <property type="term" value="F:kinase activity"/>
    <property type="evidence" value="ECO:0007669"/>
    <property type="project" value="UniProtKB-KW"/>
</dbReference>
<proteinExistence type="predicted"/>
<dbReference type="SUPFAM" id="SSF52540">
    <property type="entry name" value="P-loop containing nucleoside triphosphate hydrolases"/>
    <property type="match status" value="1"/>
</dbReference>
<reference evidence="1" key="2">
    <citation type="submission" date="2020-09" db="EMBL/GenBank/DDBJ databases">
        <authorList>
            <person name="Sun Q."/>
            <person name="Zhou Y."/>
        </authorList>
    </citation>
    <scope>NUCLEOTIDE SEQUENCE</scope>
    <source>
        <strain evidence="1">CGMCC 4.7306</strain>
    </source>
</reference>
<dbReference type="NCBIfam" id="NF006743">
    <property type="entry name" value="PRK09270.1-2"/>
    <property type="match status" value="1"/>
</dbReference>
<name>A0A917S6L1_9ACTN</name>
<evidence type="ECO:0000313" key="1">
    <source>
        <dbReference type="EMBL" id="GGL59514.1"/>
    </source>
</evidence>
<evidence type="ECO:0000313" key="2">
    <source>
        <dbReference type="Proteomes" id="UP000613840"/>
    </source>
</evidence>
<accession>A0A917S6L1</accession>